<evidence type="ECO:0000313" key="9">
    <source>
        <dbReference type="EMBL" id="MCW8107244.1"/>
    </source>
</evidence>
<dbReference type="InterPro" id="IPR014345">
    <property type="entry name" value="XrtA_polysacc_chain"/>
</dbReference>
<evidence type="ECO:0000259" key="8">
    <source>
        <dbReference type="Pfam" id="PF02706"/>
    </source>
</evidence>
<dbReference type="InterPro" id="IPR050445">
    <property type="entry name" value="Bact_polysacc_biosynth/exp"/>
</dbReference>
<dbReference type="Pfam" id="PF02706">
    <property type="entry name" value="Wzz"/>
    <property type="match status" value="1"/>
</dbReference>
<feature type="coiled-coil region" evidence="6">
    <location>
        <begin position="171"/>
        <end position="280"/>
    </location>
</feature>
<evidence type="ECO:0000256" key="6">
    <source>
        <dbReference type="SAM" id="Coils"/>
    </source>
</evidence>
<feature type="transmembrane region" description="Helical" evidence="7">
    <location>
        <begin position="427"/>
        <end position="448"/>
    </location>
</feature>
<comment type="subcellular location">
    <subcellularLocation>
        <location evidence="1">Cell membrane</location>
        <topology evidence="1">Multi-pass membrane protein</topology>
    </subcellularLocation>
</comment>
<dbReference type="NCBIfam" id="TIGR03007">
    <property type="entry name" value="pepcterm_ChnLen"/>
    <property type="match status" value="1"/>
</dbReference>
<accession>A0ABT3P3A0</accession>
<keyword evidence="10" id="KW-1185">Reference proteome</keyword>
<keyword evidence="5 7" id="KW-0472">Membrane</keyword>
<keyword evidence="2" id="KW-1003">Cell membrane</keyword>
<feature type="domain" description="Polysaccharide chain length determinant N-terminal" evidence="8">
    <location>
        <begin position="11"/>
        <end position="96"/>
    </location>
</feature>
<dbReference type="Proteomes" id="UP001142810">
    <property type="component" value="Unassembled WGS sequence"/>
</dbReference>
<dbReference type="SUPFAM" id="SSF57997">
    <property type="entry name" value="Tropomyosin"/>
    <property type="match status" value="1"/>
</dbReference>
<reference evidence="9" key="1">
    <citation type="submission" date="2022-11" db="EMBL/GenBank/DDBJ databases">
        <title>Alteromonas sp. nov., isolated from sea water of the Qingdao.</title>
        <authorList>
            <person name="Wang Q."/>
        </authorList>
    </citation>
    <scope>NUCLEOTIDE SEQUENCE</scope>
    <source>
        <strain evidence="9">ASW11-7</strain>
    </source>
</reference>
<evidence type="ECO:0000256" key="1">
    <source>
        <dbReference type="ARBA" id="ARBA00004651"/>
    </source>
</evidence>
<organism evidence="9 10">
    <name type="scientific">Alteromonas aquimaris</name>
    <dbReference type="NCBI Taxonomy" id="2998417"/>
    <lineage>
        <taxon>Bacteria</taxon>
        <taxon>Pseudomonadati</taxon>
        <taxon>Pseudomonadota</taxon>
        <taxon>Gammaproteobacteria</taxon>
        <taxon>Alteromonadales</taxon>
        <taxon>Alteromonadaceae</taxon>
        <taxon>Alteromonas/Salinimonas group</taxon>
        <taxon>Alteromonas</taxon>
    </lineage>
</organism>
<dbReference type="InterPro" id="IPR003856">
    <property type="entry name" value="LPS_length_determ_N"/>
</dbReference>
<evidence type="ECO:0000256" key="3">
    <source>
        <dbReference type="ARBA" id="ARBA00022692"/>
    </source>
</evidence>
<evidence type="ECO:0000256" key="5">
    <source>
        <dbReference type="ARBA" id="ARBA00023136"/>
    </source>
</evidence>
<keyword evidence="6" id="KW-0175">Coiled coil</keyword>
<dbReference type="EMBL" id="JAPFRD010000002">
    <property type="protein sequence ID" value="MCW8107244.1"/>
    <property type="molecule type" value="Genomic_DNA"/>
</dbReference>
<dbReference type="PANTHER" id="PTHR32309:SF13">
    <property type="entry name" value="FERRIC ENTEROBACTIN TRANSPORT PROTEIN FEPE"/>
    <property type="match status" value="1"/>
</dbReference>
<evidence type="ECO:0000256" key="4">
    <source>
        <dbReference type="ARBA" id="ARBA00022989"/>
    </source>
</evidence>
<keyword evidence="4 7" id="KW-1133">Transmembrane helix</keyword>
<evidence type="ECO:0000313" key="10">
    <source>
        <dbReference type="Proteomes" id="UP001142810"/>
    </source>
</evidence>
<comment type="caution">
    <text evidence="9">The sequence shown here is derived from an EMBL/GenBank/DDBJ whole genome shotgun (WGS) entry which is preliminary data.</text>
</comment>
<feature type="transmembrane region" description="Helical" evidence="7">
    <location>
        <begin position="24"/>
        <end position="42"/>
    </location>
</feature>
<protein>
    <submittedName>
        <fullName evidence="9">Wzz/FepE/Etk N-terminal domain-containing protein</fullName>
    </submittedName>
</protein>
<evidence type="ECO:0000256" key="7">
    <source>
        <dbReference type="SAM" id="Phobius"/>
    </source>
</evidence>
<name>A0ABT3P3A0_9ALTE</name>
<sequence length="520" mass="58855">MQDLQPSINQLLDFLKGIWIKKRIIIICSWIICPIGFLYVATLPNQYQSNATVYVDTGSPLRPILQDIAIQTDPREEIQMMAQTLLSRSNLETIARESDLDITVKTDRQFSDLIDRLSDDITLESTGKDNIFTINYQHRNPNVAQRVVQETLELFVEGSLGNNRRDTDTAGRFLDEQIADYETRLSDAEQRLADFKRKYSDVLPLQGTFYNSLLEYKNQLEATQLEIEQTQRQIETVKGQISSKVSDSFGVRSEGDVGLQTRYDDRIKALEDQLDNLTLRFTDQHPDVIETKALLAQLEKSRDEELRQFLEEQGLASGQPVGELNSQLALEVSRLQSHIASLKVKEKSLQNKITSLDSKVDLVPQIEAELASLNRDYGITKKRYEELLSRRESADLSRRAEVSAEEFQFRIIEPPLVPNEPAGPNRILLYSMVLLVGFGVGVAIAFLISQLAPVLVRANQLSDITEYPVWGVVSHLHADSILKRNRTHMAIFVASSSVIVLMYGFLVSTVIFNIQIPGVL</sequence>
<feature type="transmembrane region" description="Helical" evidence="7">
    <location>
        <begin position="490"/>
        <end position="514"/>
    </location>
</feature>
<dbReference type="RefSeq" id="WP_265615942.1">
    <property type="nucleotide sequence ID" value="NZ_JAPFRD010000002.1"/>
</dbReference>
<dbReference type="PANTHER" id="PTHR32309">
    <property type="entry name" value="TYROSINE-PROTEIN KINASE"/>
    <property type="match status" value="1"/>
</dbReference>
<gene>
    <name evidence="9" type="ORF">OPS25_01835</name>
</gene>
<keyword evidence="3 7" id="KW-0812">Transmembrane</keyword>
<evidence type="ECO:0000256" key="2">
    <source>
        <dbReference type="ARBA" id="ARBA00022475"/>
    </source>
</evidence>
<proteinExistence type="predicted"/>